<feature type="compositionally biased region" description="Basic and acidic residues" evidence="1">
    <location>
        <begin position="69"/>
        <end position="84"/>
    </location>
</feature>
<dbReference type="EMBL" id="JAACJK010000117">
    <property type="protein sequence ID" value="KAF5329999.1"/>
    <property type="molecule type" value="Genomic_DNA"/>
</dbReference>
<comment type="caution">
    <text evidence="2">The sequence shown here is derived from an EMBL/GenBank/DDBJ whole genome shotgun (WGS) entry which is preliminary data.</text>
</comment>
<feature type="region of interest" description="Disordered" evidence="1">
    <location>
        <begin position="1"/>
        <end position="84"/>
    </location>
</feature>
<gene>
    <name evidence="2" type="ORF">D9611_010417</name>
</gene>
<reference evidence="2 3" key="1">
    <citation type="journal article" date="2020" name="ISME J.">
        <title>Uncovering the hidden diversity of litter-decomposition mechanisms in mushroom-forming fungi.</title>
        <authorList>
            <person name="Floudas D."/>
            <person name="Bentzer J."/>
            <person name="Ahren D."/>
            <person name="Johansson T."/>
            <person name="Persson P."/>
            <person name="Tunlid A."/>
        </authorList>
    </citation>
    <scope>NUCLEOTIDE SEQUENCE [LARGE SCALE GENOMIC DNA]</scope>
    <source>
        <strain evidence="2 3">CBS 175.51</strain>
    </source>
</reference>
<sequence length="84" mass="9458">MSPASNNNNEKKGEQTFNILPHPAKSNDPADLQRGSDKMKSSNAPMEAFHARDPHIPSEQIRNNLPEPLSREELRARQAELNKD</sequence>
<keyword evidence="3" id="KW-1185">Reference proteome</keyword>
<dbReference type="Proteomes" id="UP000541558">
    <property type="component" value="Unassembled WGS sequence"/>
</dbReference>
<organism evidence="2 3">
    <name type="scientific">Ephemerocybe angulata</name>
    <dbReference type="NCBI Taxonomy" id="980116"/>
    <lineage>
        <taxon>Eukaryota</taxon>
        <taxon>Fungi</taxon>
        <taxon>Dikarya</taxon>
        <taxon>Basidiomycota</taxon>
        <taxon>Agaricomycotina</taxon>
        <taxon>Agaricomycetes</taxon>
        <taxon>Agaricomycetidae</taxon>
        <taxon>Agaricales</taxon>
        <taxon>Agaricineae</taxon>
        <taxon>Psathyrellaceae</taxon>
        <taxon>Ephemerocybe</taxon>
    </lineage>
</organism>
<proteinExistence type="predicted"/>
<dbReference type="AlphaFoldDB" id="A0A8H5FAS3"/>
<name>A0A8H5FAS3_9AGAR</name>
<dbReference type="OrthoDB" id="2532734at2759"/>
<evidence type="ECO:0000313" key="2">
    <source>
        <dbReference type="EMBL" id="KAF5329999.1"/>
    </source>
</evidence>
<accession>A0A8H5FAS3</accession>
<protein>
    <submittedName>
        <fullName evidence="2">Uncharacterized protein</fullName>
    </submittedName>
</protein>
<evidence type="ECO:0000256" key="1">
    <source>
        <dbReference type="SAM" id="MobiDB-lite"/>
    </source>
</evidence>
<evidence type="ECO:0000313" key="3">
    <source>
        <dbReference type="Proteomes" id="UP000541558"/>
    </source>
</evidence>